<evidence type="ECO:0000256" key="2">
    <source>
        <dbReference type="ARBA" id="ARBA00022737"/>
    </source>
</evidence>
<evidence type="ECO:0000256" key="3">
    <source>
        <dbReference type="ARBA" id="ARBA00022771"/>
    </source>
</evidence>
<evidence type="ECO:0000256" key="4">
    <source>
        <dbReference type="ARBA" id="ARBA00022833"/>
    </source>
</evidence>
<feature type="domain" description="C2H2-type" evidence="8">
    <location>
        <begin position="383"/>
        <end position="412"/>
    </location>
</feature>
<name>A0A8H3FUY1_9LECA</name>
<keyword evidence="1" id="KW-0479">Metal-binding</keyword>
<dbReference type="GO" id="GO:0000981">
    <property type="term" value="F:DNA-binding transcription factor activity, RNA polymerase II-specific"/>
    <property type="evidence" value="ECO:0007669"/>
    <property type="project" value="TreeGrafter"/>
</dbReference>
<feature type="compositionally biased region" description="Polar residues" evidence="7">
    <location>
        <begin position="307"/>
        <end position="318"/>
    </location>
</feature>
<evidence type="ECO:0000313" key="9">
    <source>
        <dbReference type="EMBL" id="CAF9930495.1"/>
    </source>
</evidence>
<feature type="domain" description="C2H2-type" evidence="8">
    <location>
        <begin position="478"/>
        <end position="505"/>
    </location>
</feature>
<reference evidence="9" key="1">
    <citation type="submission" date="2021-03" db="EMBL/GenBank/DDBJ databases">
        <authorList>
            <person name="Tagirdzhanova G."/>
        </authorList>
    </citation>
    <scope>NUCLEOTIDE SEQUENCE</scope>
</reference>
<dbReference type="Pfam" id="PF00096">
    <property type="entry name" value="zf-C2H2"/>
    <property type="match status" value="2"/>
</dbReference>
<evidence type="ECO:0000256" key="1">
    <source>
        <dbReference type="ARBA" id="ARBA00022723"/>
    </source>
</evidence>
<evidence type="ECO:0000256" key="6">
    <source>
        <dbReference type="PROSITE-ProRule" id="PRU00042"/>
    </source>
</evidence>
<feature type="compositionally biased region" description="Basic residues" evidence="7">
    <location>
        <begin position="215"/>
        <end position="228"/>
    </location>
</feature>
<dbReference type="PANTHER" id="PTHR23235">
    <property type="entry name" value="KRUEPPEL-LIKE TRANSCRIPTION FACTOR"/>
    <property type="match status" value="1"/>
</dbReference>
<protein>
    <recommendedName>
        <fullName evidence="8">C2H2-type domain-containing protein</fullName>
    </recommendedName>
</protein>
<organism evidence="9 10">
    <name type="scientific">Gomphillus americanus</name>
    <dbReference type="NCBI Taxonomy" id="1940652"/>
    <lineage>
        <taxon>Eukaryota</taxon>
        <taxon>Fungi</taxon>
        <taxon>Dikarya</taxon>
        <taxon>Ascomycota</taxon>
        <taxon>Pezizomycotina</taxon>
        <taxon>Lecanoromycetes</taxon>
        <taxon>OSLEUM clade</taxon>
        <taxon>Ostropomycetidae</taxon>
        <taxon>Ostropales</taxon>
        <taxon>Graphidaceae</taxon>
        <taxon>Gomphilloideae</taxon>
        <taxon>Gomphillus</taxon>
    </lineage>
</organism>
<dbReference type="PROSITE" id="PS00028">
    <property type="entry name" value="ZINC_FINGER_C2H2_1"/>
    <property type="match status" value="1"/>
</dbReference>
<dbReference type="PANTHER" id="PTHR23235:SF142">
    <property type="entry name" value="ZINC FINGER PROTEIN 384"/>
    <property type="match status" value="1"/>
</dbReference>
<proteinExistence type="predicted"/>
<keyword evidence="3 6" id="KW-0863">Zinc-finger</keyword>
<comment type="caution">
    <text evidence="9">The sequence shown here is derived from an EMBL/GenBank/DDBJ whole genome shotgun (WGS) entry which is preliminary data.</text>
</comment>
<evidence type="ECO:0000259" key="8">
    <source>
        <dbReference type="PROSITE" id="PS50157"/>
    </source>
</evidence>
<dbReference type="Gene3D" id="3.30.160.60">
    <property type="entry name" value="Classic Zinc Finger"/>
    <property type="match status" value="4"/>
</dbReference>
<keyword evidence="5" id="KW-0539">Nucleus</keyword>
<sequence>MELQFLASQHPNKDEYKDLPSQILSSTNMIPSLFEYESTDLGFDPSAFDLCDLGQACDQQCDPSSVVPCTSVDANPCFDPTCSPRCEVDGMDTICYENHDATGSLQSPQGYQFDSNTSVNCRQDPARSSAHAQPLPNINRFTSVNSAGNTDMARSSGLTACFHPEHAGTGCINPQLLSLRSTGDPGILFADPNSCCCDDPTHIPSLQDAVPMGRQRQRNTIRRERKNMHRAEARVPSSNTPDTSTGHSRLSNEQEQAARLMNQSVSLPFHQHVSTQLSESVAASLYRTQMIGCSTFKQPFQPAFMPQSGSSQTSSLVYTPSTDSSLSPSLNPQCRWISKETGNPCGMSWNSAAELQAHIEQTHLPQRRRSGNTERLPIVCCWEHCEHAGSEKPFRQNQHLKDHIRTHTQHKPYECVWLIDEHGTKCGKGFGEKKALDSHLRTHTKEKPFKCRLCDRSFAHQSTLSAHQAKHEQVEKKYRCPKCGHMDNDRANLSRHWDTHYPPRYMCKLCGKTFSKKANALRHLNNRSCKSMPQNFSDADLKESIFCQPREKGELDFAMFENKGPDHTNAKQ</sequence>
<feature type="domain" description="C2H2-type" evidence="8">
    <location>
        <begin position="449"/>
        <end position="476"/>
    </location>
</feature>
<dbReference type="AlphaFoldDB" id="A0A8H3FUY1"/>
<dbReference type="OrthoDB" id="3437960at2759"/>
<dbReference type="SUPFAM" id="SSF57667">
    <property type="entry name" value="beta-beta-alpha zinc fingers"/>
    <property type="match status" value="2"/>
</dbReference>
<gene>
    <name evidence="9" type="ORF">GOMPHAMPRED_005674</name>
</gene>
<accession>A0A8H3FUY1</accession>
<dbReference type="PROSITE" id="PS50157">
    <property type="entry name" value="ZINC_FINGER_C2H2_2"/>
    <property type="match status" value="5"/>
</dbReference>
<evidence type="ECO:0000256" key="7">
    <source>
        <dbReference type="SAM" id="MobiDB-lite"/>
    </source>
</evidence>
<dbReference type="Proteomes" id="UP000664169">
    <property type="component" value="Unassembled WGS sequence"/>
</dbReference>
<dbReference type="FunFam" id="3.30.160.60:FF:000502">
    <property type="entry name" value="Zinc finger protein 710"/>
    <property type="match status" value="1"/>
</dbReference>
<keyword evidence="2" id="KW-0677">Repeat</keyword>
<feature type="domain" description="C2H2-type" evidence="8">
    <location>
        <begin position="505"/>
        <end position="533"/>
    </location>
</feature>
<dbReference type="SMART" id="SM00355">
    <property type="entry name" value="ZnF_C2H2"/>
    <property type="match status" value="5"/>
</dbReference>
<keyword evidence="10" id="KW-1185">Reference proteome</keyword>
<feature type="compositionally biased region" description="Polar residues" evidence="7">
    <location>
        <begin position="236"/>
        <end position="255"/>
    </location>
</feature>
<dbReference type="GO" id="GO:0000978">
    <property type="term" value="F:RNA polymerase II cis-regulatory region sequence-specific DNA binding"/>
    <property type="evidence" value="ECO:0007669"/>
    <property type="project" value="TreeGrafter"/>
</dbReference>
<dbReference type="FunFam" id="3.30.160.60:FF:002343">
    <property type="entry name" value="Zinc finger protein 33A"/>
    <property type="match status" value="1"/>
</dbReference>
<evidence type="ECO:0000313" key="10">
    <source>
        <dbReference type="Proteomes" id="UP000664169"/>
    </source>
</evidence>
<keyword evidence="4" id="KW-0862">Zinc</keyword>
<dbReference type="InterPro" id="IPR036236">
    <property type="entry name" value="Znf_C2H2_sf"/>
</dbReference>
<dbReference type="InterPro" id="IPR013087">
    <property type="entry name" value="Znf_C2H2_type"/>
</dbReference>
<dbReference type="GO" id="GO:0008270">
    <property type="term" value="F:zinc ion binding"/>
    <property type="evidence" value="ECO:0007669"/>
    <property type="project" value="UniProtKB-KW"/>
</dbReference>
<feature type="region of interest" description="Disordered" evidence="7">
    <location>
        <begin position="305"/>
        <end position="324"/>
    </location>
</feature>
<feature type="domain" description="C2H2-type" evidence="8">
    <location>
        <begin position="413"/>
        <end position="448"/>
    </location>
</feature>
<evidence type="ECO:0000256" key="5">
    <source>
        <dbReference type="ARBA" id="ARBA00023242"/>
    </source>
</evidence>
<feature type="region of interest" description="Disordered" evidence="7">
    <location>
        <begin position="212"/>
        <end position="255"/>
    </location>
</feature>
<dbReference type="EMBL" id="CAJPDQ010000035">
    <property type="protein sequence ID" value="CAF9930495.1"/>
    <property type="molecule type" value="Genomic_DNA"/>
</dbReference>